<comment type="caution">
    <text evidence="1">The sequence shown here is derived from an EMBL/GenBank/DDBJ whole genome shotgun (WGS) entry which is preliminary data.</text>
</comment>
<dbReference type="STRING" id="2316362.A0A4Q2CZT4"/>
<name>A0A4Q2CZT4_9AGAR</name>
<organism evidence="1 2">
    <name type="scientific">Candolleomyces aberdarensis</name>
    <dbReference type="NCBI Taxonomy" id="2316362"/>
    <lineage>
        <taxon>Eukaryota</taxon>
        <taxon>Fungi</taxon>
        <taxon>Dikarya</taxon>
        <taxon>Basidiomycota</taxon>
        <taxon>Agaricomycotina</taxon>
        <taxon>Agaricomycetes</taxon>
        <taxon>Agaricomycetidae</taxon>
        <taxon>Agaricales</taxon>
        <taxon>Agaricineae</taxon>
        <taxon>Psathyrellaceae</taxon>
        <taxon>Candolleomyces</taxon>
    </lineage>
</organism>
<proteinExistence type="predicted"/>
<reference evidence="1 2" key="1">
    <citation type="submission" date="2019-01" db="EMBL/GenBank/DDBJ databases">
        <title>Draft genome sequence of Psathyrella aberdarensis IHI B618.</title>
        <authorList>
            <person name="Buettner E."/>
            <person name="Kellner H."/>
        </authorList>
    </citation>
    <scope>NUCLEOTIDE SEQUENCE [LARGE SCALE GENOMIC DNA]</scope>
    <source>
        <strain evidence="1 2">IHI B618</strain>
    </source>
</reference>
<dbReference type="Proteomes" id="UP000290288">
    <property type="component" value="Unassembled WGS sequence"/>
</dbReference>
<dbReference type="OrthoDB" id="3027122at2759"/>
<gene>
    <name evidence="1" type="ORF">EST38_g13435</name>
</gene>
<protein>
    <submittedName>
        <fullName evidence="1">Uncharacterized protein</fullName>
    </submittedName>
</protein>
<evidence type="ECO:0000313" key="1">
    <source>
        <dbReference type="EMBL" id="RXW12420.1"/>
    </source>
</evidence>
<sequence>MKCASWMPTEEEKKKLVQVADRLFIFASTAAKAILDRKHLDPKHQLDAILSIKPDDAISSLYMQVLNSARPPKNYDYWMVRFKTAIGALVVLQYPLPIEALANLLGIESDKLTSILANLHAVLAPVNDEPNPTHKIHHKSFADFVTNAGQSQEYFVKEQDWHLHLAKCCLQTMNQQLQFNICQVAPADQYKDLADLPDLNKEKLTQELKYAVCNWATHLNKSTLKSLDKDIKELLEEFANTHLLHWLEALAYSGELDTAYYSMQTALAVLVSQLQ</sequence>
<keyword evidence="2" id="KW-1185">Reference proteome</keyword>
<evidence type="ECO:0000313" key="2">
    <source>
        <dbReference type="Proteomes" id="UP000290288"/>
    </source>
</evidence>
<dbReference type="EMBL" id="SDEE01001250">
    <property type="protein sequence ID" value="RXW12420.1"/>
    <property type="molecule type" value="Genomic_DNA"/>
</dbReference>
<accession>A0A4Q2CZT4</accession>
<dbReference type="AlphaFoldDB" id="A0A4Q2CZT4"/>